<protein>
    <submittedName>
        <fullName evidence="3">Fe-S cluster biogenesis protein NfuA, 4Fe-4S-binding domain</fullName>
    </submittedName>
    <submittedName>
        <fullName evidence="4">NifU family protein</fullName>
    </submittedName>
</protein>
<dbReference type="EMBL" id="CP108330">
    <property type="protein sequence ID" value="WUR36012.1"/>
    <property type="molecule type" value="Genomic_DNA"/>
</dbReference>
<dbReference type="AlphaFoldDB" id="A0A1G7Y4F7"/>
<accession>A0A1G7Y4F7</accession>
<sequence length="191" mass="20020">MAEHTTAAYGPGAGRLDDPAVEERLTRIDELLGHVEEASEPTARAAVEAVGALTEVYGEGLARILELADEALAARLAEDRLLGHLLVLHDLHPDPVERRAERAVDGLRTVVRESGGEIELTGIDDGVARVRLDVRGCGSTTAGLESAVREALLAAAPELSGVERVGDSEREAAFVPLDTLALGPAEPQGSP</sequence>
<comment type="function">
    <text evidence="1">May be involved in the formation or repair of [Fe-S] clusters present in iron-sulfur proteins.</text>
</comment>
<evidence type="ECO:0000256" key="1">
    <source>
        <dbReference type="ARBA" id="ARBA00049958"/>
    </source>
</evidence>
<dbReference type="InterPro" id="IPR034904">
    <property type="entry name" value="FSCA_dom_sf"/>
</dbReference>
<reference evidence="4" key="2">
    <citation type="submission" date="2022-10" db="EMBL/GenBank/DDBJ databases">
        <title>The complete genomes of actinobacterial strains from the NBC collection.</title>
        <authorList>
            <person name="Joergensen T.S."/>
            <person name="Alvarez Arevalo M."/>
            <person name="Sterndorff E.B."/>
            <person name="Faurdal D."/>
            <person name="Vuksanovic O."/>
            <person name="Mourched A.-S."/>
            <person name="Charusanti P."/>
            <person name="Shaw S."/>
            <person name="Blin K."/>
            <person name="Weber T."/>
        </authorList>
    </citation>
    <scope>NUCLEOTIDE SEQUENCE</scope>
    <source>
        <strain evidence="4">NBC_00489</strain>
    </source>
</reference>
<organism evidence="3 5">
    <name type="scientific">Streptomyces griseoaurantiacus</name>
    <dbReference type="NCBI Taxonomy" id="68213"/>
    <lineage>
        <taxon>Bacteria</taxon>
        <taxon>Bacillati</taxon>
        <taxon>Actinomycetota</taxon>
        <taxon>Actinomycetes</taxon>
        <taxon>Kitasatosporales</taxon>
        <taxon>Streptomycetaceae</taxon>
        <taxon>Streptomyces</taxon>
        <taxon>Streptomyces aurantiacus group</taxon>
    </lineage>
</organism>
<dbReference type="GO" id="GO:0051536">
    <property type="term" value="F:iron-sulfur cluster binding"/>
    <property type="evidence" value="ECO:0007669"/>
    <property type="project" value="InterPro"/>
</dbReference>
<evidence type="ECO:0000259" key="2">
    <source>
        <dbReference type="Pfam" id="PF01106"/>
    </source>
</evidence>
<dbReference type="Gene3D" id="3.30.300.130">
    <property type="entry name" value="Fe-S cluster assembly (FSCA)"/>
    <property type="match status" value="1"/>
</dbReference>
<name>A0A1G7Y4F7_9ACTN</name>
<feature type="domain" description="NIF system FeS cluster assembly NifU C-terminal" evidence="2">
    <location>
        <begin position="102"/>
        <end position="163"/>
    </location>
</feature>
<keyword evidence="6" id="KW-1185">Reference proteome</keyword>
<evidence type="ECO:0000313" key="6">
    <source>
        <dbReference type="Proteomes" id="UP001432161"/>
    </source>
</evidence>
<dbReference type="EMBL" id="FNAX01000036">
    <property type="protein sequence ID" value="SDG91156.1"/>
    <property type="molecule type" value="Genomic_DNA"/>
</dbReference>
<gene>
    <name evidence="4" type="ORF">OHN36_01890</name>
    <name evidence="3" type="ORF">SAMN05216260_13613</name>
</gene>
<dbReference type="Pfam" id="PF01106">
    <property type="entry name" value="NifU"/>
    <property type="match status" value="1"/>
</dbReference>
<dbReference type="InterPro" id="IPR001075">
    <property type="entry name" value="NIF_FeS_clus_asmbl_NifU_C"/>
</dbReference>
<dbReference type="Proteomes" id="UP000198614">
    <property type="component" value="Unassembled WGS sequence"/>
</dbReference>
<dbReference type="GO" id="GO:0005506">
    <property type="term" value="F:iron ion binding"/>
    <property type="evidence" value="ECO:0007669"/>
    <property type="project" value="InterPro"/>
</dbReference>
<dbReference type="OrthoDB" id="4320373at2"/>
<reference evidence="3 5" key="1">
    <citation type="submission" date="2016-10" db="EMBL/GenBank/DDBJ databases">
        <authorList>
            <person name="de Groot N.N."/>
        </authorList>
    </citation>
    <scope>NUCLEOTIDE SEQUENCE [LARGE SCALE GENOMIC DNA]</scope>
    <source>
        <strain evidence="3 5">CGMCC 4.1859</strain>
    </source>
</reference>
<evidence type="ECO:0000313" key="3">
    <source>
        <dbReference type="EMBL" id="SDG91156.1"/>
    </source>
</evidence>
<dbReference type="Proteomes" id="UP001432161">
    <property type="component" value="Chromosome"/>
</dbReference>
<dbReference type="GO" id="GO:0016226">
    <property type="term" value="P:iron-sulfur cluster assembly"/>
    <property type="evidence" value="ECO:0007669"/>
    <property type="project" value="InterPro"/>
</dbReference>
<proteinExistence type="predicted"/>
<dbReference type="SUPFAM" id="SSF117916">
    <property type="entry name" value="Fe-S cluster assembly (FSCA) domain-like"/>
    <property type="match status" value="1"/>
</dbReference>
<evidence type="ECO:0000313" key="5">
    <source>
        <dbReference type="Proteomes" id="UP000198614"/>
    </source>
</evidence>
<evidence type="ECO:0000313" key="4">
    <source>
        <dbReference type="EMBL" id="WUR36012.1"/>
    </source>
</evidence>